<dbReference type="Proteomes" id="UP001551695">
    <property type="component" value="Unassembled WGS sequence"/>
</dbReference>
<gene>
    <name evidence="5" type="ORF">AB0I48_14255</name>
</gene>
<feature type="compositionally biased region" description="Acidic residues" evidence="3">
    <location>
        <begin position="9"/>
        <end position="19"/>
    </location>
</feature>
<reference evidence="5 6" key="1">
    <citation type="submission" date="2024-06" db="EMBL/GenBank/DDBJ databases">
        <title>The Natural Products Discovery Center: Release of the First 8490 Sequenced Strains for Exploring Actinobacteria Biosynthetic Diversity.</title>
        <authorList>
            <person name="Kalkreuter E."/>
            <person name="Kautsar S.A."/>
            <person name="Yang D."/>
            <person name="Bader C.D."/>
            <person name="Teijaro C.N."/>
            <person name="Fluegel L."/>
            <person name="Davis C.M."/>
            <person name="Simpson J.R."/>
            <person name="Lauterbach L."/>
            <person name="Steele A.D."/>
            <person name="Gui C."/>
            <person name="Meng S."/>
            <person name="Li G."/>
            <person name="Viehrig K."/>
            <person name="Ye F."/>
            <person name="Su P."/>
            <person name="Kiefer A.F."/>
            <person name="Nichols A."/>
            <person name="Cepeda A.J."/>
            <person name="Yan W."/>
            <person name="Fan B."/>
            <person name="Jiang Y."/>
            <person name="Adhikari A."/>
            <person name="Zheng C.-J."/>
            <person name="Schuster L."/>
            <person name="Cowan T.M."/>
            <person name="Smanski M.J."/>
            <person name="Chevrette M.G."/>
            <person name="De Carvalho L.P.S."/>
            <person name="Shen B."/>
        </authorList>
    </citation>
    <scope>NUCLEOTIDE SEQUENCE [LARGE SCALE GENOMIC DNA]</scope>
    <source>
        <strain evidence="5 6">NPDC050403</strain>
    </source>
</reference>
<sequence>MTTWKTTESTEEPSPESVDDSPAVASARPYPAVIIGLSTLLVAAMAAAGFLGWKVQRDNEIDHAATQALAVGQQYAVTLTSIDAAHIDRDFAAIDAGATGAFKQMYAQSAIQLQPLLVQAQSVSKGRVLSASVRSASRERVVLMMFVDAEVTNSTTTGPRVDRSRILMTLDDVEGRWLASSVEIL</sequence>
<dbReference type="PANTHER" id="PTHR37042:SF4">
    <property type="entry name" value="OUTER MEMBRANE PROTEIN RV1973"/>
    <property type="match status" value="1"/>
</dbReference>
<feature type="transmembrane region" description="Helical" evidence="4">
    <location>
        <begin position="30"/>
        <end position="53"/>
    </location>
</feature>
<keyword evidence="4" id="KW-0812">Transmembrane</keyword>
<dbReference type="RefSeq" id="WP_357783707.1">
    <property type="nucleotide sequence ID" value="NZ_JBFAKC010000005.1"/>
</dbReference>
<dbReference type="PANTHER" id="PTHR37042">
    <property type="entry name" value="OUTER MEMBRANE PROTEIN RV1973"/>
    <property type="match status" value="1"/>
</dbReference>
<comment type="caution">
    <text evidence="5">The sequence shown here is derived from an EMBL/GenBank/DDBJ whole genome shotgun (WGS) entry which is preliminary data.</text>
</comment>
<name>A0ABV3FTU2_9NOCA</name>
<protein>
    <recommendedName>
        <fullName evidence="7">Mce-associated membrane protein</fullName>
    </recommendedName>
</protein>
<evidence type="ECO:0008006" key="7">
    <source>
        <dbReference type="Google" id="ProtNLM"/>
    </source>
</evidence>
<evidence type="ECO:0000313" key="6">
    <source>
        <dbReference type="Proteomes" id="UP001551695"/>
    </source>
</evidence>
<evidence type="ECO:0000256" key="1">
    <source>
        <dbReference type="ARBA" id="ARBA00004370"/>
    </source>
</evidence>
<keyword evidence="4" id="KW-1133">Transmembrane helix</keyword>
<evidence type="ECO:0000313" key="5">
    <source>
        <dbReference type="EMBL" id="MEV0708723.1"/>
    </source>
</evidence>
<keyword evidence="6" id="KW-1185">Reference proteome</keyword>
<keyword evidence="2 4" id="KW-0472">Membrane</keyword>
<accession>A0ABV3FTU2</accession>
<feature type="region of interest" description="Disordered" evidence="3">
    <location>
        <begin position="1"/>
        <end position="23"/>
    </location>
</feature>
<dbReference type="EMBL" id="JBFAKC010000005">
    <property type="protein sequence ID" value="MEV0708723.1"/>
    <property type="molecule type" value="Genomic_DNA"/>
</dbReference>
<evidence type="ECO:0000256" key="3">
    <source>
        <dbReference type="SAM" id="MobiDB-lite"/>
    </source>
</evidence>
<comment type="subcellular location">
    <subcellularLocation>
        <location evidence="1">Membrane</location>
    </subcellularLocation>
</comment>
<evidence type="ECO:0000256" key="2">
    <source>
        <dbReference type="ARBA" id="ARBA00023136"/>
    </source>
</evidence>
<evidence type="ECO:0000256" key="4">
    <source>
        <dbReference type="SAM" id="Phobius"/>
    </source>
</evidence>
<proteinExistence type="predicted"/>
<organism evidence="5 6">
    <name type="scientific">Nocardia aurea</name>
    <dbReference type="NCBI Taxonomy" id="2144174"/>
    <lineage>
        <taxon>Bacteria</taxon>
        <taxon>Bacillati</taxon>
        <taxon>Actinomycetota</taxon>
        <taxon>Actinomycetes</taxon>
        <taxon>Mycobacteriales</taxon>
        <taxon>Nocardiaceae</taxon>
        <taxon>Nocardia</taxon>
    </lineage>
</organism>